<dbReference type="AlphaFoldDB" id="A0AAE0HNM1"/>
<gene>
    <name evidence="1" type="ORF">B0H64DRAFT_379191</name>
</gene>
<organism evidence="1 2">
    <name type="scientific">Chaetomium fimeti</name>
    <dbReference type="NCBI Taxonomy" id="1854472"/>
    <lineage>
        <taxon>Eukaryota</taxon>
        <taxon>Fungi</taxon>
        <taxon>Dikarya</taxon>
        <taxon>Ascomycota</taxon>
        <taxon>Pezizomycotina</taxon>
        <taxon>Sordariomycetes</taxon>
        <taxon>Sordariomycetidae</taxon>
        <taxon>Sordariales</taxon>
        <taxon>Chaetomiaceae</taxon>
        <taxon>Chaetomium</taxon>
    </lineage>
</organism>
<dbReference type="Proteomes" id="UP001278766">
    <property type="component" value="Unassembled WGS sequence"/>
</dbReference>
<dbReference type="EMBL" id="JAUEPN010000001">
    <property type="protein sequence ID" value="KAK3299799.1"/>
    <property type="molecule type" value="Genomic_DNA"/>
</dbReference>
<dbReference type="GeneID" id="87839577"/>
<reference evidence="1" key="1">
    <citation type="journal article" date="2023" name="Mol. Phylogenet. Evol.">
        <title>Genome-scale phylogeny and comparative genomics of the fungal order Sordariales.</title>
        <authorList>
            <person name="Hensen N."/>
            <person name="Bonometti L."/>
            <person name="Westerberg I."/>
            <person name="Brannstrom I.O."/>
            <person name="Guillou S."/>
            <person name="Cros-Aarteil S."/>
            <person name="Calhoun S."/>
            <person name="Haridas S."/>
            <person name="Kuo A."/>
            <person name="Mondo S."/>
            <person name="Pangilinan J."/>
            <person name="Riley R."/>
            <person name="LaButti K."/>
            <person name="Andreopoulos B."/>
            <person name="Lipzen A."/>
            <person name="Chen C."/>
            <person name="Yan M."/>
            <person name="Daum C."/>
            <person name="Ng V."/>
            <person name="Clum A."/>
            <person name="Steindorff A."/>
            <person name="Ohm R.A."/>
            <person name="Martin F."/>
            <person name="Silar P."/>
            <person name="Natvig D.O."/>
            <person name="Lalanne C."/>
            <person name="Gautier V."/>
            <person name="Ament-Velasquez S.L."/>
            <person name="Kruys A."/>
            <person name="Hutchinson M.I."/>
            <person name="Powell A.J."/>
            <person name="Barry K."/>
            <person name="Miller A.N."/>
            <person name="Grigoriev I.V."/>
            <person name="Debuchy R."/>
            <person name="Gladieux P."/>
            <person name="Hiltunen Thoren M."/>
            <person name="Johannesson H."/>
        </authorList>
    </citation>
    <scope>NUCLEOTIDE SEQUENCE</scope>
    <source>
        <strain evidence="1">CBS 168.71</strain>
    </source>
</reference>
<evidence type="ECO:0000313" key="2">
    <source>
        <dbReference type="Proteomes" id="UP001278766"/>
    </source>
</evidence>
<evidence type="ECO:0000313" key="1">
    <source>
        <dbReference type="EMBL" id="KAK3299799.1"/>
    </source>
</evidence>
<sequence>MAKCSRCGNDTKKPRGFEEVTIRCDRCENSSGYRLCPGCTHGPAGLVLVCCGKCNPTGRVKCEICKGSGTRKVKKPCTRKHG</sequence>
<accession>A0AAE0HNM1</accession>
<keyword evidence="2" id="KW-1185">Reference proteome</keyword>
<reference evidence="1" key="2">
    <citation type="submission" date="2023-06" db="EMBL/GenBank/DDBJ databases">
        <authorList>
            <consortium name="Lawrence Berkeley National Laboratory"/>
            <person name="Haridas S."/>
            <person name="Hensen N."/>
            <person name="Bonometti L."/>
            <person name="Westerberg I."/>
            <person name="Brannstrom I.O."/>
            <person name="Guillou S."/>
            <person name="Cros-Aarteil S."/>
            <person name="Calhoun S."/>
            <person name="Kuo A."/>
            <person name="Mondo S."/>
            <person name="Pangilinan J."/>
            <person name="Riley R."/>
            <person name="Labutti K."/>
            <person name="Andreopoulos B."/>
            <person name="Lipzen A."/>
            <person name="Chen C."/>
            <person name="Yanf M."/>
            <person name="Daum C."/>
            <person name="Ng V."/>
            <person name="Clum A."/>
            <person name="Steindorff A."/>
            <person name="Ohm R."/>
            <person name="Martin F."/>
            <person name="Silar P."/>
            <person name="Natvig D."/>
            <person name="Lalanne C."/>
            <person name="Gautier V."/>
            <person name="Ament-Velasquez S.L."/>
            <person name="Kruys A."/>
            <person name="Hutchinson M.I."/>
            <person name="Powell A.J."/>
            <person name="Barry K."/>
            <person name="Miller A.N."/>
            <person name="Grigoriev I.V."/>
            <person name="Debuchy R."/>
            <person name="Gladieux P."/>
            <person name="Thoren M.H."/>
            <person name="Johannesson H."/>
        </authorList>
    </citation>
    <scope>NUCLEOTIDE SEQUENCE</scope>
    <source>
        <strain evidence="1">CBS 168.71</strain>
    </source>
</reference>
<comment type="caution">
    <text evidence="1">The sequence shown here is derived from an EMBL/GenBank/DDBJ whole genome shotgun (WGS) entry which is preliminary data.</text>
</comment>
<dbReference type="RefSeq" id="XP_062663313.1">
    <property type="nucleotide sequence ID" value="XM_062802629.1"/>
</dbReference>
<protein>
    <submittedName>
        <fullName evidence="1">Uncharacterized protein</fullName>
    </submittedName>
</protein>
<name>A0AAE0HNM1_9PEZI</name>
<proteinExistence type="predicted"/>